<dbReference type="EMBL" id="JBBJBU010000007">
    <property type="protein sequence ID" value="KAK7204726.1"/>
    <property type="molecule type" value="Genomic_DNA"/>
</dbReference>
<protein>
    <submittedName>
        <fullName evidence="1">Uncharacterized protein</fullName>
    </submittedName>
</protein>
<reference evidence="1 2" key="1">
    <citation type="submission" date="2024-03" db="EMBL/GenBank/DDBJ databases">
        <title>Genome-scale model development and genomic sequencing of the oleaginous clade Lipomyces.</title>
        <authorList>
            <consortium name="Lawrence Berkeley National Laboratory"/>
            <person name="Czajka J.J."/>
            <person name="Han Y."/>
            <person name="Kim J."/>
            <person name="Mondo S.J."/>
            <person name="Hofstad B.A."/>
            <person name="Robles A."/>
            <person name="Haridas S."/>
            <person name="Riley R."/>
            <person name="LaButti K."/>
            <person name="Pangilinan J."/>
            <person name="Andreopoulos W."/>
            <person name="Lipzen A."/>
            <person name="Yan J."/>
            <person name="Wang M."/>
            <person name="Ng V."/>
            <person name="Grigoriev I.V."/>
            <person name="Spatafora J.W."/>
            <person name="Magnuson J.K."/>
            <person name="Baker S.E."/>
            <person name="Pomraning K.R."/>
        </authorList>
    </citation>
    <scope>NUCLEOTIDE SEQUENCE [LARGE SCALE GENOMIC DNA]</scope>
    <source>
        <strain evidence="1 2">Phaff 52-87</strain>
    </source>
</reference>
<dbReference type="GeneID" id="90035465"/>
<gene>
    <name evidence="1" type="ORF">BZA70DRAFT_181673</name>
</gene>
<evidence type="ECO:0000313" key="2">
    <source>
        <dbReference type="Proteomes" id="UP001498771"/>
    </source>
</evidence>
<name>A0ABR1F4D9_9ASCO</name>
<evidence type="ECO:0000313" key="1">
    <source>
        <dbReference type="EMBL" id="KAK7204726.1"/>
    </source>
</evidence>
<dbReference type="PANTHER" id="PTHR34365:SF7">
    <property type="entry name" value="GLYCINE-RICH DOMAIN-CONTAINING PROTEIN 1"/>
    <property type="match status" value="1"/>
</dbReference>
<dbReference type="PANTHER" id="PTHR34365">
    <property type="entry name" value="ENOLASE (DUF1399)"/>
    <property type="match status" value="1"/>
</dbReference>
<proteinExistence type="predicted"/>
<dbReference type="RefSeq" id="XP_064767759.1">
    <property type="nucleotide sequence ID" value="XM_064909953.1"/>
</dbReference>
<sequence>MASLPPSIPYQHTTVMPPAHKELITSDDFIDVALESAFRYTRSSRYAPLTAETHAEVYEQLAKACSNTPNLDLLREESTWIKEKLRQFEFTNYTEMLRAGLFPGISSVTTHLKLLRVLRDLRTEIMARDGMFGITDAEFPSYASSSDYDGRRLRWQVYVTYAVERYTKWFESLPSKGPISKTGPSYDLHGEGEAYEITTESLPPIDVLMVLHSHMLHPRVYWQDLMRSNRIGVFRSMKMPWEAMESAIQQPSNPNGAWKYNPFETAREYFELNTMRQFDLEDDSNLKCVVCPQCSSINSVELYNESGTGWVQSEFESTCTGCKYRITRDVLATAALLDDCQAFEERGVPLKGALLDYIGVQYSSQDFYAIPGALNAEVTALFAHITHREDFDIAQSKVREVFNKLSSSAVAEHRWHTKEFRVLSSYVKNCTPFCIDLELAVLRQCDFADEIVKYAYLHSPFRENMIKQATVRFFKFFFLVCFNADDFLAPPIDADIVWHTVMLDPAAYAATSFAFMGSIMDHNDDVADDTLSKSHELTMREWKRYKKVDDFSYDGCTCAICQATREYDSQPEQRKFKTSLKSRFLSKSSRAATIDQFYAIKCEELILSGDTLVQRLTHTYSVAEHLKLSAKAPVEPNYSHPYFLDLTPSPILSEKESQLPSYDDLPPAYTSEPAASDGFGEISSTRYGQKVWTPYYEYAYTIATVLPAAYYVGSVAGGGGLGGGSGTYGGGCASGTHPSGGCGGGGCGGGGN</sequence>
<keyword evidence="2" id="KW-1185">Reference proteome</keyword>
<dbReference type="Proteomes" id="UP001498771">
    <property type="component" value="Unassembled WGS sequence"/>
</dbReference>
<dbReference type="InterPro" id="IPR009836">
    <property type="entry name" value="GRDP-like"/>
</dbReference>
<dbReference type="Pfam" id="PF07173">
    <property type="entry name" value="GRDP-like"/>
    <property type="match status" value="1"/>
</dbReference>
<comment type="caution">
    <text evidence="1">The sequence shown here is derived from an EMBL/GenBank/DDBJ whole genome shotgun (WGS) entry which is preliminary data.</text>
</comment>
<accession>A0ABR1F4D9</accession>
<organism evidence="1 2">
    <name type="scientific">Myxozyma melibiosi</name>
    <dbReference type="NCBI Taxonomy" id="54550"/>
    <lineage>
        <taxon>Eukaryota</taxon>
        <taxon>Fungi</taxon>
        <taxon>Dikarya</taxon>
        <taxon>Ascomycota</taxon>
        <taxon>Saccharomycotina</taxon>
        <taxon>Lipomycetes</taxon>
        <taxon>Lipomycetales</taxon>
        <taxon>Lipomycetaceae</taxon>
        <taxon>Myxozyma</taxon>
    </lineage>
</organism>